<keyword evidence="1" id="KW-0489">Methyltransferase</keyword>
<dbReference type="Pfam" id="PF04672">
    <property type="entry name" value="Methyltransf_19"/>
    <property type="match status" value="1"/>
</dbReference>
<dbReference type="Gene3D" id="3.40.50.150">
    <property type="entry name" value="Vaccinia Virus protein VP39"/>
    <property type="match status" value="1"/>
</dbReference>
<dbReference type="InterPro" id="IPR029063">
    <property type="entry name" value="SAM-dependent_MTases_sf"/>
</dbReference>
<proteinExistence type="predicted"/>
<organism evidence="1 2">
    <name type="scientific">Nocardia vinacea</name>
    <dbReference type="NCBI Taxonomy" id="96468"/>
    <lineage>
        <taxon>Bacteria</taxon>
        <taxon>Bacillati</taxon>
        <taxon>Actinomycetota</taxon>
        <taxon>Actinomycetes</taxon>
        <taxon>Mycobacteriales</taxon>
        <taxon>Nocardiaceae</taxon>
        <taxon>Nocardia</taxon>
    </lineage>
</organism>
<keyword evidence="1" id="KW-0808">Transferase</keyword>
<gene>
    <name evidence="1" type="ORF">OG563_07600</name>
</gene>
<dbReference type="SUPFAM" id="SSF53335">
    <property type="entry name" value="S-adenosyl-L-methionine-dependent methyltransferases"/>
    <property type="match status" value="1"/>
</dbReference>
<dbReference type="Proteomes" id="UP001432062">
    <property type="component" value="Chromosome"/>
</dbReference>
<dbReference type="GO" id="GO:0008168">
    <property type="term" value="F:methyltransferase activity"/>
    <property type="evidence" value="ECO:0007669"/>
    <property type="project" value="UniProtKB-KW"/>
</dbReference>
<keyword evidence="2" id="KW-1185">Reference proteome</keyword>
<dbReference type="RefSeq" id="WP_327101092.1">
    <property type="nucleotide sequence ID" value="NZ_CP109149.1"/>
</dbReference>
<dbReference type="GO" id="GO:0032259">
    <property type="term" value="P:methylation"/>
    <property type="evidence" value="ECO:0007669"/>
    <property type="project" value="UniProtKB-KW"/>
</dbReference>
<protein>
    <submittedName>
        <fullName evidence="1">SAM-dependent methyltransferase</fullName>
    </submittedName>
</protein>
<dbReference type="PIRSF" id="PIRSF017393">
    <property type="entry name" value="MTase_SAV2177"/>
    <property type="match status" value="1"/>
</dbReference>
<evidence type="ECO:0000313" key="1">
    <source>
        <dbReference type="EMBL" id="WUV48060.1"/>
    </source>
</evidence>
<sequence length="263" mass="28687">MAEADRAPVRVDPSKPNAARVYNYLLGGKDNYEVDQRVAERMLAVAPDTKTTAWFSRKFLLNAVEEAAQAGIRQFIDIGAGIPISPNVHEIAQKVDPSARVVMIDYDPVVYVHTNALLSGTSGVTSILGDIRRTDEIIEKARTEGQIDFDQPVAILIVGVLHFVMDDEHPAEIIARLRDVMAPGSILAFTHGSVDTYAEFVAQSTSDTDGSSAQVQYRTPDMVAAYLDGFEVVEPGLVPVQDWLDDDLPRTKLVLLGGVGRKP</sequence>
<reference evidence="1" key="1">
    <citation type="submission" date="2022-10" db="EMBL/GenBank/DDBJ databases">
        <title>The complete genomes of actinobacterial strains from the NBC collection.</title>
        <authorList>
            <person name="Joergensen T.S."/>
            <person name="Alvarez Arevalo M."/>
            <person name="Sterndorff E.B."/>
            <person name="Faurdal D."/>
            <person name="Vuksanovic O."/>
            <person name="Mourched A.-S."/>
            <person name="Charusanti P."/>
            <person name="Shaw S."/>
            <person name="Blin K."/>
            <person name="Weber T."/>
        </authorList>
    </citation>
    <scope>NUCLEOTIDE SEQUENCE</scope>
    <source>
        <strain evidence="1">NBC_01482</strain>
    </source>
</reference>
<dbReference type="InterPro" id="IPR006764">
    <property type="entry name" value="SAM_dep_MeTrfase_SAV2177_type"/>
</dbReference>
<dbReference type="EMBL" id="CP109441">
    <property type="protein sequence ID" value="WUV48060.1"/>
    <property type="molecule type" value="Genomic_DNA"/>
</dbReference>
<accession>A0ABZ1YXN5</accession>
<evidence type="ECO:0000313" key="2">
    <source>
        <dbReference type="Proteomes" id="UP001432062"/>
    </source>
</evidence>
<name>A0ABZ1YXN5_9NOCA</name>
<dbReference type="CDD" id="cd02440">
    <property type="entry name" value="AdoMet_MTases"/>
    <property type="match status" value="1"/>
</dbReference>